<feature type="compositionally biased region" description="Low complexity" evidence="1">
    <location>
        <begin position="57"/>
        <end position="69"/>
    </location>
</feature>
<evidence type="ECO:0000313" key="2">
    <source>
        <dbReference type="EMBL" id="OOK66927.1"/>
    </source>
</evidence>
<gene>
    <name evidence="2" type="ORF">BZL29_7325</name>
</gene>
<protein>
    <submittedName>
        <fullName evidence="2">Putative lipoprotein</fullName>
    </submittedName>
</protein>
<organism evidence="2 3">
    <name type="scientific">Mycobacterium kansasii</name>
    <dbReference type="NCBI Taxonomy" id="1768"/>
    <lineage>
        <taxon>Bacteria</taxon>
        <taxon>Bacillati</taxon>
        <taxon>Actinomycetota</taxon>
        <taxon>Actinomycetes</taxon>
        <taxon>Mycobacteriales</taxon>
        <taxon>Mycobacteriaceae</taxon>
        <taxon>Mycobacterium</taxon>
    </lineage>
</organism>
<feature type="region of interest" description="Disordered" evidence="1">
    <location>
        <begin position="33"/>
        <end position="72"/>
    </location>
</feature>
<reference evidence="2 3" key="1">
    <citation type="submission" date="2017-02" db="EMBL/GenBank/DDBJ databases">
        <title>Complete genome sequences of Mycobacterium kansasii strains isolated from rhesus macaques.</title>
        <authorList>
            <person name="Panda A."/>
            <person name="Nagaraj S."/>
            <person name="Zhao X."/>
            <person name="Tettelin H."/>
            <person name="Detolla L.J."/>
        </authorList>
    </citation>
    <scope>NUCLEOTIDE SEQUENCE [LARGE SCALE GENOMIC DNA]</scope>
    <source>
        <strain evidence="2 3">11-3469</strain>
    </source>
</reference>
<sequence>MGVGNPIRLGAASGGLVMAVLAGGCGSDNPVIDSSNRGSNSHTVHISPAAPLEIPFSRRSPPANRSNRSVRALPAQPLPVSVYGLRESARPGTSVAVTLVFDCIRQLRRPDHAGAHRAVSQSAVARG</sequence>
<accession>A0A1V3WIX3</accession>
<name>A0A1V3WIX3_MYCKA</name>
<evidence type="ECO:0000313" key="3">
    <source>
        <dbReference type="Proteomes" id="UP000188532"/>
    </source>
</evidence>
<proteinExistence type="predicted"/>
<dbReference type="Proteomes" id="UP000188532">
    <property type="component" value="Unassembled WGS sequence"/>
</dbReference>
<evidence type="ECO:0000256" key="1">
    <source>
        <dbReference type="SAM" id="MobiDB-lite"/>
    </source>
</evidence>
<dbReference type="AlphaFoldDB" id="A0A1V3WIX3"/>
<comment type="caution">
    <text evidence="2">The sequence shown here is derived from an EMBL/GenBank/DDBJ whole genome shotgun (WGS) entry which is preliminary data.</text>
</comment>
<keyword evidence="2" id="KW-0449">Lipoprotein</keyword>
<dbReference type="EMBL" id="MVBN01000009">
    <property type="protein sequence ID" value="OOK66927.1"/>
    <property type="molecule type" value="Genomic_DNA"/>
</dbReference>
<feature type="compositionally biased region" description="Polar residues" evidence="1">
    <location>
        <begin position="33"/>
        <end position="44"/>
    </location>
</feature>